<dbReference type="Pfam" id="PF03171">
    <property type="entry name" value="2OG-FeII_Oxy"/>
    <property type="match status" value="1"/>
</dbReference>
<dbReference type="EMBL" id="HBKR01002763">
    <property type="protein sequence ID" value="CAE2271632.1"/>
    <property type="molecule type" value="Transcribed_RNA"/>
</dbReference>
<dbReference type="InterPro" id="IPR027443">
    <property type="entry name" value="IPNS-like_sf"/>
</dbReference>
<dbReference type="AlphaFoldDB" id="A0A7S4N8D6"/>
<evidence type="ECO:0000313" key="3">
    <source>
        <dbReference type="EMBL" id="CAE2271632.1"/>
    </source>
</evidence>
<organism evidence="3">
    <name type="scientific">Paramoeba aestuarina</name>
    <dbReference type="NCBI Taxonomy" id="180227"/>
    <lineage>
        <taxon>Eukaryota</taxon>
        <taxon>Amoebozoa</taxon>
        <taxon>Discosea</taxon>
        <taxon>Flabellinia</taxon>
        <taxon>Dactylopodida</taxon>
        <taxon>Paramoebidae</taxon>
        <taxon>Paramoeba</taxon>
    </lineage>
</organism>
<feature type="compositionally biased region" description="Basic and acidic residues" evidence="1">
    <location>
        <begin position="265"/>
        <end position="280"/>
    </location>
</feature>
<feature type="domain" description="Isopenicillin N synthase-like Fe(2+) 2OG dioxygenase" evidence="2">
    <location>
        <begin position="65"/>
        <end position="142"/>
    </location>
</feature>
<evidence type="ECO:0000259" key="2">
    <source>
        <dbReference type="Pfam" id="PF03171"/>
    </source>
</evidence>
<feature type="region of interest" description="Disordered" evidence="1">
    <location>
        <begin position="265"/>
        <end position="296"/>
    </location>
</feature>
<dbReference type="InterPro" id="IPR044861">
    <property type="entry name" value="IPNS-like_FE2OG_OXY"/>
</dbReference>
<sequence length="454" mass="50016">MLHLCTSVSPFLFSSDATEIGKKYNVPMLRSHNHPKAQKGGPGEGRFGMLDVAYYFNSGSFKLPNCKKHSDPGLLSLSVVSTAPGLQLFKRKSDEWVDAPTGVGNNIAVLWGGTLIETITDGRLKSGIHRVKSKPNSPPRLAMWLECICEFQDLALTAPLLQQTLVEPAGGTSNNKMKKKKANRINETVLDDMIEDSLMSGIPMSKTEPENELLITDFDDNGEHDLKLLTTRPTTKLTKMMDFSEFTGIPVSKVAFTPDFNVGSHDLKPSPKPAKTELTTRVDQSQMSGIPMSKAPPSAIMADRVNLAMKSRHDGNNVLTNNNANPFGNNNINNNLLEREKTKSKRSGVPMSKSGRPINRGAPIEQLERITKLPKTPIPNSPGQFKKNATPQQFQEMKEHTSKCNNAGCYVVWTGMWGPFIGGRDGDVDFALSECPIAKWMNETIGWDYQKPAC</sequence>
<evidence type="ECO:0000256" key="1">
    <source>
        <dbReference type="SAM" id="MobiDB-lite"/>
    </source>
</evidence>
<reference evidence="3" key="1">
    <citation type="submission" date="2021-01" db="EMBL/GenBank/DDBJ databases">
        <authorList>
            <person name="Corre E."/>
            <person name="Pelletier E."/>
            <person name="Niang G."/>
            <person name="Scheremetjew M."/>
            <person name="Finn R."/>
            <person name="Kale V."/>
            <person name="Holt S."/>
            <person name="Cochrane G."/>
            <person name="Meng A."/>
            <person name="Brown T."/>
            <person name="Cohen L."/>
        </authorList>
    </citation>
    <scope>NUCLEOTIDE SEQUENCE</scope>
    <source>
        <strain evidence="3">SoJaBio B1-5/56/2</strain>
    </source>
</reference>
<protein>
    <recommendedName>
        <fullName evidence="2">Isopenicillin N synthase-like Fe(2+) 2OG dioxygenase domain-containing protein</fullName>
    </recommendedName>
</protein>
<dbReference type="Gene3D" id="2.60.120.330">
    <property type="entry name" value="B-lactam Antibiotic, Isopenicillin N Synthase, Chain"/>
    <property type="match status" value="1"/>
</dbReference>
<feature type="region of interest" description="Disordered" evidence="1">
    <location>
        <begin position="340"/>
        <end position="364"/>
    </location>
</feature>
<dbReference type="SUPFAM" id="SSF51197">
    <property type="entry name" value="Clavaminate synthase-like"/>
    <property type="match status" value="1"/>
</dbReference>
<accession>A0A7S4N8D6</accession>
<name>A0A7S4N8D6_9EUKA</name>
<gene>
    <name evidence="3" type="ORF">NAES01612_LOCUS1830</name>
</gene>
<proteinExistence type="predicted"/>